<dbReference type="EMBL" id="FOOQ01000002">
    <property type="protein sequence ID" value="SFG49104.1"/>
    <property type="molecule type" value="Genomic_DNA"/>
</dbReference>
<feature type="transmembrane region" description="Helical" evidence="1">
    <location>
        <begin position="89"/>
        <end position="107"/>
    </location>
</feature>
<feature type="transmembrane region" description="Helical" evidence="1">
    <location>
        <begin position="62"/>
        <end position="83"/>
    </location>
</feature>
<dbReference type="Proteomes" id="UP000198876">
    <property type="component" value="Unassembled WGS sequence"/>
</dbReference>
<evidence type="ECO:0000313" key="2">
    <source>
        <dbReference type="EMBL" id="SFG49104.1"/>
    </source>
</evidence>
<name>A0A1I2S870_9EURY</name>
<dbReference type="OrthoDB" id="383824at2157"/>
<reference evidence="3" key="1">
    <citation type="submission" date="2016-10" db="EMBL/GenBank/DDBJ databases">
        <authorList>
            <person name="Varghese N."/>
            <person name="Submissions S."/>
        </authorList>
    </citation>
    <scope>NUCLEOTIDE SEQUENCE [LARGE SCALE GENOMIC DNA]</scope>
    <source>
        <strain evidence="3">CGMCC 1.7739</strain>
    </source>
</reference>
<dbReference type="AlphaFoldDB" id="A0A1I2S870"/>
<keyword evidence="1" id="KW-0472">Membrane</keyword>
<evidence type="ECO:0000256" key="1">
    <source>
        <dbReference type="SAM" id="Phobius"/>
    </source>
</evidence>
<keyword evidence="1" id="KW-0812">Transmembrane</keyword>
<feature type="transmembrane region" description="Helical" evidence="1">
    <location>
        <begin position="34"/>
        <end position="55"/>
    </location>
</feature>
<feature type="transmembrane region" description="Helical" evidence="1">
    <location>
        <begin position="7"/>
        <end position="28"/>
    </location>
</feature>
<protein>
    <submittedName>
        <fullName evidence="2">Uncharacterized protein</fullName>
    </submittedName>
</protein>
<keyword evidence="1" id="KW-1133">Transmembrane helix</keyword>
<sequence length="119" mass="11819">MSDARAAAYAARTVRGLVFSLFVGGAVAAVAARWFVVAGGAFLAGYTVLATAAVVHGQRRRGLGLSLTGVGWLLTAVGVSLGLSTPTGTPPFVVGVALLVVGTAALVRPLERLGIGTSA</sequence>
<gene>
    <name evidence="2" type="ORF">SAMN04488063_2211</name>
</gene>
<proteinExistence type="predicted"/>
<accession>A0A1I2S870</accession>
<keyword evidence="3" id="KW-1185">Reference proteome</keyword>
<organism evidence="2 3">
    <name type="scientific">Halopelagius inordinatus</name>
    <dbReference type="NCBI Taxonomy" id="553467"/>
    <lineage>
        <taxon>Archaea</taxon>
        <taxon>Methanobacteriati</taxon>
        <taxon>Methanobacteriota</taxon>
        <taxon>Stenosarchaea group</taxon>
        <taxon>Halobacteria</taxon>
        <taxon>Halobacteriales</taxon>
        <taxon>Haloferacaceae</taxon>
    </lineage>
</organism>
<dbReference type="RefSeq" id="WP_092892118.1">
    <property type="nucleotide sequence ID" value="NZ_FOOQ01000002.1"/>
</dbReference>
<evidence type="ECO:0000313" key="3">
    <source>
        <dbReference type="Proteomes" id="UP000198876"/>
    </source>
</evidence>